<organism evidence="3 4">
    <name type="scientific">Clupea harengus</name>
    <name type="common">Atlantic herring</name>
    <dbReference type="NCBI Taxonomy" id="7950"/>
    <lineage>
        <taxon>Eukaryota</taxon>
        <taxon>Metazoa</taxon>
        <taxon>Chordata</taxon>
        <taxon>Craniata</taxon>
        <taxon>Vertebrata</taxon>
        <taxon>Euteleostomi</taxon>
        <taxon>Actinopterygii</taxon>
        <taxon>Neopterygii</taxon>
        <taxon>Teleostei</taxon>
        <taxon>Clupei</taxon>
        <taxon>Clupeiformes</taxon>
        <taxon>Clupeoidei</taxon>
        <taxon>Clupeidae</taxon>
        <taxon>Clupea</taxon>
    </lineage>
</organism>
<evidence type="ECO:0000256" key="1">
    <source>
        <dbReference type="SAM" id="MobiDB-lite"/>
    </source>
</evidence>
<evidence type="ECO:0000313" key="3">
    <source>
        <dbReference type="Proteomes" id="UP000515152"/>
    </source>
</evidence>
<dbReference type="PROSITE" id="PS50804">
    <property type="entry name" value="SCAN_BOX"/>
    <property type="match status" value="1"/>
</dbReference>
<dbReference type="SUPFAM" id="SSF47353">
    <property type="entry name" value="Retrovirus capsid dimerization domain-like"/>
    <property type="match status" value="1"/>
</dbReference>
<keyword evidence="3" id="KW-1185">Reference proteome</keyword>
<dbReference type="Pfam" id="PF02023">
    <property type="entry name" value="SCAN"/>
    <property type="match status" value="1"/>
</dbReference>
<feature type="domain" description="SCAN box" evidence="2">
    <location>
        <begin position="238"/>
        <end position="302"/>
    </location>
</feature>
<dbReference type="InterPro" id="IPR003309">
    <property type="entry name" value="SCAN_dom"/>
</dbReference>
<accession>A0A6P8GF97</accession>
<dbReference type="GeneID" id="116223841"/>
<gene>
    <name evidence="4" type="primary">LOC116223841</name>
</gene>
<evidence type="ECO:0000313" key="4">
    <source>
        <dbReference type="RefSeq" id="XP_031437829.1"/>
    </source>
</evidence>
<feature type="region of interest" description="Disordered" evidence="1">
    <location>
        <begin position="60"/>
        <end position="80"/>
    </location>
</feature>
<evidence type="ECO:0000259" key="2">
    <source>
        <dbReference type="PROSITE" id="PS50804"/>
    </source>
</evidence>
<reference evidence="4" key="1">
    <citation type="submission" date="2025-08" db="UniProtKB">
        <authorList>
            <consortium name="RefSeq"/>
        </authorList>
    </citation>
    <scope>IDENTIFICATION</scope>
</reference>
<dbReference type="RefSeq" id="XP_031437829.1">
    <property type="nucleotide sequence ID" value="XM_031581969.1"/>
</dbReference>
<dbReference type="KEGG" id="char:116223841"/>
<dbReference type="InterPro" id="IPR038269">
    <property type="entry name" value="SCAN_sf"/>
</dbReference>
<dbReference type="PANTHER" id="PTHR46888">
    <property type="entry name" value="ZINC KNUCKLE DOMAINCONTAINING PROTEIN-RELATED"/>
    <property type="match status" value="1"/>
</dbReference>
<dbReference type="Gene3D" id="1.10.4020.10">
    <property type="entry name" value="DNA breaking-rejoining enzymes"/>
    <property type="match status" value="1"/>
</dbReference>
<protein>
    <submittedName>
        <fullName evidence="4">Uncharacterized protein LOC116223841</fullName>
    </submittedName>
</protein>
<dbReference type="PANTHER" id="PTHR46888:SF13">
    <property type="entry name" value="RIBONUCLEASE H"/>
    <property type="match status" value="1"/>
</dbReference>
<dbReference type="AlphaFoldDB" id="A0A6P8GF97"/>
<proteinExistence type="predicted"/>
<dbReference type="OrthoDB" id="8963689at2759"/>
<name>A0A6P8GF97_CLUHA</name>
<dbReference type="Proteomes" id="UP000515152">
    <property type="component" value="Chromosome 15"/>
</dbReference>
<sequence>MFDIDAFVSSPTLEALLTATRDDLVRVAGHYKLEVRGSPGKAELQEKLTADLRGLGVLGDASPDAPEAGKTIPSPGPTSTKTALEWKRLELREKELDWEREKNVLEADRQNLRDHDRREQELRLKDMEYTQALRLKEMELKARESGVLLRPDHFDVTRNIRVVPPFREDEVDKFFAHFERVATTLKWPKEAWPMTLQCVFVGKAQEAYSSLSLEDAADYEKVKQAVLLIYALVPEAYRQKFRSYRKPESLAYVEFVRGKEMLFDRWLGSQEVTSFQALRDLMVLEDFKNCLPQSVATHISEHKDLTL</sequence>